<keyword evidence="2" id="KW-1185">Reference proteome</keyword>
<name>A0ACB6RVL5_9PLEO</name>
<proteinExistence type="predicted"/>
<reference evidence="1" key="1">
    <citation type="journal article" date="2020" name="Stud. Mycol.">
        <title>101 Dothideomycetes genomes: a test case for predicting lifestyles and emergence of pathogens.</title>
        <authorList>
            <person name="Haridas S."/>
            <person name="Albert R."/>
            <person name="Binder M."/>
            <person name="Bloem J."/>
            <person name="Labutti K."/>
            <person name="Salamov A."/>
            <person name="Andreopoulos B."/>
            <person name="Baker S."/>
            <person name="Barry K."/>
            <person name="Bills G."/>
            <person name="Bluhm B."/>
            <person name="Cannon C."/>
            <person name="Castanera R."/>
            <person name="Culley D."/>
            <person name="Daum C."/>
            <person name="Ezra D."/>
            <person name="Gonzalez J."/>
            <person name="Henrissat B."/>
            <person name="Kuo A."/>
            <person name="Liang C."/>
            <person name="Lipzen A."/>
            <person name="Lutzoni F."/>
            <person name="Magnuson J."/>
            <person name="Mondo S."/>
            <person name="Nolan M."/>
            <person name="Ohm R."/>
            <person name="Pangilinan J."/>
            <person name="Park H.-J."/>
            <person name="Ramirez L."/>
            <person name="Alfaro M."/>
            <person name="Sun H."/>
            <person name="Tritt A."/>
            <person name="Yoshinaga Y."/>
            <person name="Zwiers L.-H."/>
            <person name="Turgeon B."/>
            <person name="Goodwin S."/>
            <person name="Spatafora J."/>
            <person name="Crous P."/>
            <person name="Grigoriev I."/>
        </authorList>
    </citation>
    <scope>NUCLEOTIDE SEQUENCE</scope>
    <source>
        <strain evidence="1">CBS 525.71</strain>
    </source>
</reference>
<dbReference type="Proteomes" id="UP000799754">
    <property type="component" value="Unassembled WGS sequence"/>
</dbReference>
<dbReference type="EMBL" id="MU006728">
    <property type="protein sequence ID" value="KAF2624937.1"/>
    <property type="molecule type" value="Genomic_DNA"/>
</dbReference>
<comment type="caution">
    <text evidence="1">The sequence shown here is derived from an EMBL/GenBank/DDBJ whole genome shotgun (WGS) entry which is preliminary data.</text>
</comment>
<organism evidence="1 2">
    <name type="scientific">Macroventuria anomochaeta</name>
    <dbReference type="NCBI Taxonomy" id="301207"/>
    <lineage>
        <taxon>Eukaryota</taxon>
        <taxon>Fungi</taxon>
        <taxon>Dikarya</taxon>
        <taxon>Ascomycota</taxon>
        <taxon>Pezizomycotina</taxon>
        <taxon>Dothideomycetes</taxon>
        <taxon>Pleosporomycetidae</taxon>
        <taxon>Pleosporales</taxon>
        <taxon>Pleosporineae</taxon>
        <taxon>Didymellaceae</taxon>
        <taxon>Macroventuria</taxon>
    </lineage>
</organism>
<protein>
    <submittedName>
        <fullName evidence="1">Uncharacterized protein</fullName>
    </submittedName>
</protein>
<sequence length="58" mass="6902">RRYVCDVPQCGTPFFRPEHLSRHVKSKHSGAREFGCRVPECKTLFSRGDNLRDHYWTH</sequence>
<accession>A0ACB6RVL5</accession>
<gene>
    <name evidence="1" type="ORF">BU25DRAFT_297934</name>
</gene>
<feature type="non-terminal residue" evidence="1">
    <location>
        <position position="1"/>
    </location>
</feature>
<evidence type="ECO:0000313" key="2">
    <source>
        <dbReference type="Proteomes" id="UP000799754"/>
    </source>
</evidence>
<feature type="non-terminal residue" evidence="1">
    <location>
        <position position="58"/>
    </location>
</feature>
<evidence type="ECO:0000313" key="1">
    <source>
        <dbReference type="EMBL" id="KAF2624937.1"/>
    </source>
</evidence>